<dbReference type="Gene3D" id="3.40.190.10">
    <property type="entry name" value="Periplasmic binding protein-like II"/>
    <property type="match status" value="1"/>
</dbReference>
<proteinExistence type="predicted"/>
<dbReference type="Gene3D" id="3.40.190.170">
    <property type="entry name" value="Bacterial extracellular solute-binding protein, family 7"/>
    <property type="match status" value="1"/>
</dbReference>
<dbReference type="PANTHER" id="PTHR33376">
    <property type="match status" value="1"/>
</dbReference>
<dbReference type="EMBL" id="JACJTB010000001">
    <property type="protein sequence ID" value="MBD2593039.1"/>
    <property type="molecule type" value="Genomic_DNA"/>
</dbReference>
<reference evidence="2 3" key="1">
    <citation type="journal article" date="2020" name="ISME J.">
        <title>Comparative genomics reveals insights into cyanobacterial evolution and habitat adaptation.</title>
        <authorList>
            <person name="Chen M.Y."/>
            <person name="Teng W.K."/>
            <person name="Zhao L."/>
            <person name="Hu C.X."/>
            <person name="Zhou Y.K."/>
            <person name="Han B.P."/>
            <person name="Song L.R."/>
            <person name="Shu W.S."/>
        </authorList>
    </citation>
    <scope>NUCLEOTIDE SEQUENCE [LARGE SCALE GENOMIC DNA]</scope>
    <source>
        <strain evidence="2 3">FACHB-130</strain>
    </source>
</reference>
<accession>A0ABR8FSN7</accession>
<comment type="caution">
    <text evidence="2">The sequence shown here is derived from an EMBL/GenBank/DDBJ whole genome shotgun (WGS) entry which is preliminary data.</text>
</comment>
<name>A0ABR8FSN7_9NOSO</name>
<organism evidence="2 3">
    <name type="scientific">Nostoc spongiaeforme FACHB-130</name>
    <dbReference type="NCBI Taxonomy" id="1357510"/>
    <lineage>
        <taxon>Bacteria</taxon>
        <taxon>Bacillati</taxon>
        <taxon>Cyanobacteriota</taxon>
        <taxon>Cyanophyceae</taxon>
        <taxon>Nostocales</taxon>
        <taxon>Nostocaceae</taxon>
        <taxon>Nostoc</taxon>
    </lineage>
</organism>
<evidence type="ECO:0000313" key="2">
    <source>
        <dbReference type="EMBL" id="MBD2593039.1"/>
    </source>
</evidence>
<dbReference type="Proteomes" id="UP000603457">
    <property type="component" value="Unassembled WGS sequence"/>
</dbReference>
<keyword evidence="1" id="KW-0732">Signal</keyword>
<dbReference type="PANTHER" id="PTHR33376:SF5">
    <property type="entry name" value="EXTRACYTOPLASMIC SOLUTE RECEPTOR PROTEIN"/>
    <property type="match status" value="1"/>
</dbReference>
<evidence type="ECO:0000256" key="1">
    <source>
        <dbReference type="ARBA" id="ARBA00022729"/>
    </source>
</evidence>
<keyword evidence="3" id="KW-1185">Reference proteome</keyword>
<dbReference type="Pfam" id="PF03480">
    <property type="entry name" value="DctP"/>
    <property type="match status" value="1"/>
</dbReference>
<protein>
    <submittedName>
        <fullName evidence="2">ABC transporter substrate-binding protein</fullName>
    </submittedName>
</protein>
<dbReference type="InterPro" id="IPR038404">
    <property type="entry name" value="TRAP_DctP_sf"/>
</dbReference>
<dbReference type="InterPro" id="IPR018389">
    <property type="entry name" value="DctP_fam"/>
</dbReference>
<gene>
    <name evidence="2" type="ORF">H6G74_01680</name>
</gene>
<sequence length="512" mass="58754">MLGELIEVASKLFEFSDRLNQAEDKKRQNIENYFRNIEQCLRDTAKQLKDGQIPHDKWEELKVYADELPNIIVDEIGQDKANEISRLLKITASKQPDHSSIPEIEAAAGKFKGLVVIISTGHKPPDIKQSQRQKILLPIPLSPSRRNFISTAVGTSVGLTTGWLVGQNVNLSPINWKMVSFLKENAQKFILYKAPQMICDRVREMTQGGFNIEIDKTDNQKIDTQDILKNVSNGNIQCGYSGIYYNDERYKVLFFGCAIPFGLTPQEQTAWLLYKKNPDDALTFIQQIYSTKLNLNVIPFPAAATGGQMGGWFNREVNTVADFKGIKMRIPGLGGEVMQKYFEVTLDRELPGGAIPIEQIADELKQDNINAAEWVGPYDDFQLGLHNVAKYYYYPGWWEPSTTFDILVNRNAWEKLPKEYQRIFQTACLETYTKILAEYDTKNSEKLQELRRLEKIGKIRLVRFSNEILQVAQKKTDELLTLYSSNATFKDIYDEWSSFKIKIRDWSNLNKI</sequence>
<evidence type="ECO:0000313" key="3">
    <source>
        <dbReference type="Proteomes" id="UP000603457"/>
    </source>
</evidence>
<dbReference type="RefSeq" id="WP_190965996.1">
    <property type="nucleotide sequence ID" value="NZ_JACJTB010000001.1"/>
</dbReference>